<reference evidence="1 2" key="1">
    <citation type="journal article" date="2014" name="Nat. Commun.">
        <title>Multiple recent horizontal transfers of a large genomic region in cheese making fungi.</title>
        <authorList>
            <person name="Cheeseman K."/>
            <person name="Ropars J."/>
            <person name="Renault P."/>
            <person name="Dupont J."/>
            <person name="Gouzy J."/>
            <person name="Branca A."/>
            <person name="Abraham A.L."/>
            <person name="Ceppi M."/>
            <person name="Conseiller E."/>
            <person name="Debuchy R."/>
            <person name="Malagnac F."/>
            <person name="Goarin A."/>
            <person name="Silar P."/>
            <person name="Lacoste S."/>
            <person name="Sallet E."/>
            <person name="Bensimon A."/>
            <person name="Giraud T."/>
            <person name="Brygoo Y."/>
        </authorList>
    </citation>
    <scope>NUCLEOTIDE SEQUENCE [LARGE SCALE GENOMIC DNA]</scope>
    <source>
        <strain evidence="2">FM 013</strain>
    </source>
</reference>
<keyword evidence="2" id="KW-1185">Reference proteome</keyword>
<evidence type="ECO:0000313" key="1">
    <source>
        <dbReference type="EMBL" id="CRL26698.1"/>
    </source>
</evidence>
<dbReference type="AlphaFoldDB" id="A0A0G4PKI2"/>
<gene>
    <name evidence="1" type="ORF">PCAMFM013_S019g000115</name>
</gene>
<dbReference type="EMBL" id="HG793152">
    <property type="protein sequence ID" value="CRL26698.1"/>
    <property type="molecule type" value="Genomic_DNA"/>
</dbReference>
<dbReference type="Proteomes" id="UP000053732">
    <property type="component" value="Unassembled WGS sequence"/>
</dbReference>
<evidence type="ECO:0000313" key="2">
    <source>
        <dbReference type="Proteomes" id="UP000053732"/>
    </source>
</evidence>
<organism evidence="1 2">
    <name type="scientific">Penicillium camemberti (strain FM 013)</name>
    <dbReference type="NCBI Taxonomy" id="1429867"/>
    <lineage>
        <taxon>Eukaryota</taxon>
        <taxon>Fungi</taxon>
        <taxon>Dikarya</taxon>
        <taxon>Ascomycota</taxon>
        <taxon>Pezizomycotina</taxon>
        <taxon>Eurotiomycetes</taxon>
        <taxon>Eurotiomycetidae</taxon>
        <taxon>Eurotiales</taxon>
        <taxon>Aspergillaceae</taxon>
        <taxon>Penicillium</taxon>
    </lineage>
</organism>
<accession>A0A0G4PKI2</accession>
<proteinExistence type="predicted"/>
<protein>
    <submittedName>
        <fullName evidence="1">Str. FM013</fullName>
    </submittedName>
</protein>
<name>A0A0G4PKI2_PENC3</name>
<sequence>MYPLVKHWPWDGPGDTPGTMTERLFPGKQYDDTESAPITRATYSHGEVGKPA</sequence>